<proteinExistence type="predicted"/>
<dbReference type="EMBL" id="LR796429">
    <property type="protein sequence ID" value="CAB4144227.1"/>
    <property type="molecule type" value="Genomic_DNA"/>
</dbReference>
<evidence type="ECO:0000313" key="1">
    <source>
        <dbReference type="EMBL" id="CAB4144227.1"/>
    </source>
</evidence>
<sequence>MPAFIIQKFGGALPVQGKRLLPDNFAQAAVNCDLISGELRGVPYLMEIKSFTSANTYLKAFRIPPRGAVSTETWMPLQSKRGMVVPYAISNDAYLRYVTIDGNDVGDEAQLRFNTLARMNAGSASYILGIPKPTVPATVTVAGGSGTTRTRSYVYTFVDSFGQEGQPSDPVVVTGFDNGTWNLTALATSVPDPSERTVTTKRIYRTVFANSGVANFRRVADISLATSSYADTILDAVVASNSLMECLSWAEPPEVEGLLSGPGGFLVGWADNDLFFSEPYRPWAWPPEYTITVDYQILGCAFLGQTLVVITESSPVFITGSTPSAMAVAKSETVEAGVIAPSIVSAPDGCYFATKTGLLRASAGGLENATQNLISKHDWTTNYGGEILSAARYETTYIGMTGAGEGFMLDWRDARVASTKLKLDTPLSSIYVDPYSGELHGMVNNKVYLWFDQDAGRHNLLWRSKEFVFPQPVNISCGLVSMDVGATNSRAWGLQLDDDAGFAGDVGNVPQTVTGASAIPNASPLNTYVFNAQGYASRPDVDYETSLTIPDFAQAWMIVYANGRRIWQGPVYDERMVRFPSGFKSTSWEISIVSSVTITGIRLGTTAKDLKNA</sequence>
<reference evidence="1" key="1">
    <citation type="submission" date="2020-04" db="EMBL/GenBank/DDBJ databases">
        <authorList>
            <person name="Chiriac C."/>
            <person name="Salcher M."/>
            <person name="Ghai R."/>
            <person name="Kavagutti S V."/>
        </authorList>
    </citation>
    <scope>NUCLEOTIDE SEQUENCE</scope>
</reference>
<gene>
    <name evidence="1" type="ORF">UFOVP470_22</name>
</gene>
<organism evidence="1">
    <name type="scientific">uncultured Caudovirales phage</name>
    <dbReference type="NCBI Taxonomy" id="2100421"/>
    <lineage>
        <taxon>Viruses</taxon>
        <taxon>Duplodnaviria</taxon>
        <taxon>Heunggongvirae</taxon>
        <taxon>Uroviricota</taxon>
        <taxon>Caudoviricetes</taxon>
        <taxon>Peduoviridae</taxon>
        <taxon>Maltschvirus</taxon>
        <taxon>Maltschvirus maltsch</taxon>
    </lineage>
</organism>
<protein>
    <submittedName>
        <fullName evidence="1">Uncharacterized protein</fullName>
    </submittedName>
</protein>
<accession>A0A6J5MEG9</accession>
<name>A0A6J5MEG9_9CAUD</name>